<accession>A0A7N1A8K4</accession>
<dbReference type="PANTHER" id="PTHR33640:SF34">
    <property type="entry name" value="PROTEIN, PUTATIVE-RELATED"/>
    <property type="match status" value="1"/>
</dbReference>
<organism evidence="2 3">
    <name type="scientific">Kalanchoe fedtschenkoi</name>
    <name type="common">Lavender scallops</name>
    <name type="synonym">South American air plant</name>
    <dbReference type="NCBI Taxonomy" id="63787"/>
    <lineage>
        <taxon>Eukaryota</taxon>
        <taxon>Viridiplantae</taxon>
        <taxon>Streptophyta</taxon>
        <taxon>Embryophyta</taxon>
        <taxon>Tracheophyta</taxon>
        <taxon>Spermatophyta</taxon>
        <taxon>Magnoliopsida</taxon>
        <taxon>eudicotyledons</taxon>
        <taxon>Gunneridae</taxon>
        <taxon>Pentapetalae</taxon>
        <taxon>Saxifragales</taxon>
        <taxon>Crassulaceae</taxon>
        <taxon>Kalanchoe</taxon>
    </lineage>
</organism>
<evidence type="ECO:0008006" key="4">
    <source>
        <dbReference type="Google" id="ProtNLM"/>
    </source>
</evidence>
<feature type="transmembrane region" description="Helical" evidence="1">
    <location>
        <begin position="43"/>
        <end position="67"/>
    </location>
</feature>
<evidence type="ECO:0000313" key="2">
    <source>
        <dbReference type="EnsemblPlants" id="Kaladp0490s0011.1.v1.1.CDS.1"/>
    </source>
</evidence>
<dbReference type="AlphaFoldDB" id="A0A7N1A8K4"/>
<reference evidence="2" key="1">
    <citation type="submission" date="2021-01" db="UniProtKB">
        <authorList>
            <consortium name="EnsemblPlants"/>
        </authorList>
    </citation>
    <scope>IDENTIFICATION</scope>
</reference>
<keyword evidence="3" id="KW-1185">Reference proteome</keyword>
<evidence type="ECO:0000313" key="3">
    <source>
        <dbReference type="Proteomes" id="UP000594263"/>
    </source>
</evidence>
<dbReference type="PANTHER" id="PTHR33640">
    <property type="entry name" value="TRANSMEMBRANE PROTEIN"/>
    <property type="match status" value="1"/>
</dbReference>
<sequence length="236" mass="26027">MRQRLAMLFKLLHILIVFLLALYVVASLPPVLALALCSATHLFRRICSVVCSPALVFAALNASVLLLSSFAPRISPSPHVQSTHLLNASGLGEIVVTADAEFEDISDNAAGKEEEDEEQVSAATDDVVDADEVIKMMTFTAVEHEADRNKCHRYSRSGLEMVDDDDGRSESEPERCLEIVRAAAEVGAGVVETTQKIEERGEVVEELSIAEFNRIIEAFLEKQKKFHYQENLSILV</sequence>
<dbReference type="Proteomes" id="UP000594263">
    <property type="component" value="Unplaced"/>
</dbReference>
<name>A0A7N1A8K4_KALFE</name>
<proteinExistence type="predicted"/>
<dbReference type="Gramene" id="Kaladp0490s0011.1.v1.1">
    <property type="protein sequence ID" value="Kaladp0490s0011.1.v1.1.CDS.1"/>
    <property type="gene ID" value="Kaladp0490s0011.v1.1"/>
</dbReference>
<evidence type="ECO:0000256" key="1">
    <source>
        <dbReference type="SAM" id="Phobius"/>
    </source>
</evidence>
<keyword evidence="1" id="KW-1133">Transmembrane helix</keyword>
<keyword evidence="1" id="KW-0812">Transmembrane</keyword>
<dbReference type="EnsemblPlants" id="Kaladp0490s0011.1.v1.1">
    <property type="protein sequence ID" value="Kaladp0490s0011.1.v1.1.CDS.1"/>
    <property type="gene ID" value="Kaladp0490s0011.v1.1"/>
</dbReference>
<protein>
    <recommendedName>
        <fullName evidence="4">DUF4408 domain-containing protein</fullName>
    </recommendedName>
</protein>
<keyword evidence="1" id="KW-0472">Membrane</keyword>